<sequence length="102" mass="11556">MNSYMLPDLIVLLMIVLFFALAILVNFVSPIILKQKYRWLSIVIAVGTIFCFINPIYSWIISPGHDIPGNWHWLFIGLVSSPPLLVSLSLSTINAIMILKQK</sequence>
<evidence type="ECO:0000313" key="3">
    <source>
        <dbReference type="Proteomes" id="UP000224003"/>
    </source>
</evidence>
<keyword evidence="1" id="KW-0812">Transmembrane</keyword>
<gene>
    <name evidence="2" type="ORF">COJ15_32735</name>
</gene>
<name>A0A9X6WH67_BACTU</name>
<dbReference type="Proteomes" id="UP000224003">
    <property type="component" value="Unassembled WGS sequence"/>
</dbReference>
<protein>
    <submittedName>
        <fullName evidence="2">Uncharacterized protein</fullName>
    </submittedName>
</protein>
<organism evidence="2 3">
    <name type="scientific">Bacillus thuringiensis</name>
    <dbReference type="NCBI Taxonomy" id="1428"/>
    <lineage>
        <taxon>Bacteria</taxon>
        <taxon>Bacillati</taxon>
        <taxon>Bacillota</taxon>
        <taxon>Bacilli</taxon>
        <taxon>Bacillales</taxon>
        <taxon>Bacillaceae</taxon>
        <taxon>Bacillus</taxon>
        <taxon>Bacillus cereus group</taxon>
    </lineage>
</organism>
<dbReference type="AlphaFoldDB" id="A0A9X6WH67"/>
<dbReference type="EMBL" id="NUVX01000081">
    <property type="protein sequence ID" value="PFJ29032.1"/>
    <property type="molecule type" value="Genomic_DNA"/>
</dbReference>
<evidence type="ECO:0000256" key="1">
    <source>
        <dbReference type="SAM" id="Phobius"/>
    </source>
</evidence>
<evidence type="ECO:0000313" key="2">
    <source>
        <dbReference type="EMBL" id="PFJ29032.1"/>
    </source>
</evidence>
<comment type="caution">
    <text evidence="2">The sequence shown here is derived from an EMBL/GenBank/DDBJ whole genome shotgun (WGS) entry which is preliminary data.</text>
</comment>
<feature type="transmembrane region" description="Helical" evidence="1">
    <location>
        <begin position="73"/>
        <end position="99"/>
    </location>
</feature>
<feature type="transmembrane region" description="Helical" evidence="1">
    <location>
        <begin position="6"/>
        <end position="27"/>
    </location>
</feature>
<accession>A0A9X6WH67</accession>
<keyword evidence="1" id="KW-0472">Membrane</keyword>
<reference evidence="2 3" key="1">
    <citation type="submission" date="2017-09" db="EMBL/GenBank/DDBJ databases">
        <title>Large-scale bioinformatics analysis of Bacillus genomes uncovers conserved roles of natural products in bacterial physiology.</title>
        <authorList>
            <consortium name="Agbiome Team Llc"/>
            <person name="Bleich R.M."/>
            <person name="Grubbs K.J."/>
            <person name="Santa Maria K.C."/>
            <person name="Allen S.E."/>
            <person name="Farag S."/>
            <person name="Shank E.A."/>
            <person name="Bowers A."/>
        </authorList>
    </citation>
    <scope>NUCLEOTIDE SEQUENCE [LARGE SCALE GENOMIC DNA]</scope>
    <source>
        <strain evidence="2 3">AFS085496</strain>
    </source>
</reference>
<proteinExistence type="predicted"/>
<keyword evidence="1" id="KW-1133">Transmembrane helix</keyword>
<feature type="transmembrane region" description="Helical" evidence="1">
    <location>
        <begin position="39"/>
        <end position="61"/>
    </location>
</feature>